<reference evidence="7 8" key="1">
    <citation type="submission" date="2018-08" db="EMBL/GenBank/DDBJ databases">
        <title>Recombination of ecologically and evolutionarily significant loci maintains genetic cohesion in the Pseudomonas syringae species complex.</title>
        <authorList>
            <person name="Dillon M."/>
            <person name="Thakur S."/>
            <person name="Almeida R.N.D."/>
            <person name="Weir B.S."/>
            <person name="Guttman D.S."/>
        </authorList>
    </citation>
    <scope>NUCLEOTIDE SEQUENCE [LARGE SCALE GENOMIC DNA]</scope>
    <source>
        <strain evidence="7 8">88_10</strain>
    </source>
</reference>
<keyword evidence="3" id="KW-0597">Phosphoprotein</keyword>
<dbReference type="GO" id="GO:0000160">
    <property type="term" value="P:phosphorelay signal transduction system"/>
    <property type="evidence" value="ECO:0007669"/>
    <property type="project" value="TreeGrafter"/>
</dbReference>
<dbReference type="InterPro" id="IPR050428">
    <property type="entry name" value="TCS_sensor_his_kinase"/>
</dbReference>
<dbReference type="PANTHER" id="PTHR45436">
    <property type="entry name" value="SENSOR HISTIDINE KINASE YKOH"/>
    <property type="match status" value="1"/>
</dbReference>
<protein>
    <recommendedName>
        <fullName evidence="2">histidine kinase</fullName>
        <ecNumber evidence="2">2.7.13.3</ecNumber>
    </recommendedName>
</protein>
<dbReference type="PANTHER" id="PTHR45436:SF4">
    <property type="entry name" value="SENSOR PROTEIN PHOQ"/>
    <property type="match status" value="1"/>
</dbReference>
<evidence type="ECO:0000256" key="1">
    <source>
        <dbReference type="ARBA" id="ARBA00000085"/>
    </source>
</evidence>
<comment type="catalytic activity">
    <reaction evidence="1">
        <text>ATP + protein L-histidine = ADP + protein N-phospho-L-histidine.</text>
        <dbReference type="EC" id="2.7.13.3"/>
    </reaction>
</comment>
<feature type="non-terminal residue" evidence="7">
    <location>
        <position position="72"/>
    </location>
</feature>
<organism evidence="7 8">
    <name type="scientific">Pseudomonas syringae pv. maculicola</name>
    <dbReference type="NCBI Taxonomy" id="59511"/>
    <lineage>
        <taxon>Bacteria</taxon>
        <taxon>Pseudomonadati</taxon>
        <taxon>Pseudomonadota</taxon>
        <taxon>Gammaproteobacteria</taxon>
        <taxon>Pseudomonadales</taxon>
        <taxon>Pseudomonadaceae</taxon>
        <taxon>Pseudomonas</taxon>
    </lineage>
</organism>
<name>A0A3M2ZJ29_PSEYM</name>
<dbReference type="GO" id="GO:0005524">
    <property type="term" value="F:ATP binding"/>
    <property type="evidence" value="ECO:0007669"/>
    <property type="project" value="UniProtKB-KW"/>
</dbReference>
<evidence type="ECO:0000256" key="6">
    <source>
        <dbReference type="SAM" id="MobiDB-lite"/>
    </source>
</evidence>
<dbReference type="AlphaFoldDB" id="A0A3M2ZJ29"/>
<evidence type="ECO:0000256" key="4">
    <source>
        <dbReference type="ARBA" id="ARBA00022679"/>
    </source>
</evidence>
<gene>
    <name evidence="7" type="ORF">APX70_05893</name>
</gene>
<evidence type="ECO:0000256" key="5">
    <source>
        <dbReference type="ARBA" id="ARBA00022777"/>
    </source>
</evidence>
<sequence>MRALRGLSQELDQVESGVRDSLSEEHPSELLRLTDSLNRLLRSEREQRIRYRDSLDDLAHSLKTPLAVLQGV</sequence>
<keyword evidence="4" id="KW-0808">Transferase</keyword>
<comment type="caution">
    <text evidence="7">The sequence shown here is derived from an EMBL/GenBank/DDBJ whole genome shotgun (WGS) entry which is preliminary data.</text>
</comment>
<dbReference type="Proteomes" id="UP000282378">
    <property type="component" value="Unassembled WGS sequence"/>
</dbReference>
<evidence type="ECO:0000256" key="3">
    <source>
        <dbReference type="ARBA" id="ARBA00022553"/>
    </source>
</evidence>
<evidence type="ECO:0000313" key="8">
    <source>
        <dbReference type="Proteomes" id="UP000282378"/>
    </source>
</evidence>
<dbReference type="GO" id="GO:0005886">
    <property type="term" value="C:plasma membrane"/>
    <property type="evidence" value="ECO:0007669"/>
    <property type="project" value="TreeGrafter"/>
</dbReference>
<feature type="region of interest" description="Disordered" evidence="6">
    <location>
        <begin position="1"/>
        <end position="25"/>
    </location>
</feature>
<dbReference type="EC" id="2.7.13.3" evidence="2"/>
<dbReference type="Gene3D" id="1.10.287.130">
    <property type="match status" value="1"/>
</dbReference>
<evidence type="ECO:0000256" key="2">
    <source>
        <dbReference type="ARBA" id="ARBA00012438"/>
    </source>
</evidence>
<keyword evidence="5" id="KW-0418">Kinase</keyword>
<dbReference type="EMBL" id="RBNL01001588">
    <property type="protein sequence ID" value="RML88008.1"/>
    <property type="molecule type" value="Genomic_DNA"/>
</dbReference>
<accession>A0A3M2ZJ29</accession>
<proteinExistence type="predicted"/>
<evidence type="ECO:0000313" key="7">
    <source>
        <dbReference type="EMBL" id="RML88008.1"/>
    </source>
</evidence>
<dbReference type="GO" id="GO:0004673">
    <property type="term" value="F:protein histidine kinase activity"/>
    <property type="evidence" value="ECO:0007669"/>
    <property type="project" value="UniProtKB-EC"/>
</dbReference>